<dbReference type="Proteomes" id="UP001224775">
    <property type="component" value="Unassembled WGS sequence"/>
</dbReference>
<evidence type="ECO:0000313" key="2">
    <source>
        <dbReference type="Proteomes" id="UP001224775"/>
    </source>
</evidence>
<dbReference type="SUPFAM" id="SSF69322">
    <property type="entry name" value="Tricorn protease domain 2"/>
    <property type="match status" value="1"/>
</dbReference>
<dbReference type="SUPFAM" id="SSF57184">
    <property type="entry name" value="Growth factor receptor domain"/>
    <property type="match status" value="1"/>
</dbReference>
<protein>
    <submittedName>
        <fullName evidence="1">Uncharacterized protein</fullName>
    </submittedName>
</protein>
<sequence>MWQWKKLRSGVDEDKYGCKEGYYGLLCEKQEPPCPSLEIDPRGEGFVREGGRYFASKYYRLKDVETYNHPVYTSLGDKEALKDDIDFILFTGVRWIMSSKHLFTRLKDINNEDGLADYFSRFHARNFSEYSVSFYSEPVHIVTLADVDDTASPLGVRWFPYMSQKDANQWLDADLEQETIETSFFCVVCNKITNPCKFGGGGNCHSNGTCGGCINGYSGTMCQIAPTSNSDGKCDPQFNNINSGFDGGDCCESTCRSTSENTCGKADLGYIDTGYPSCKSASNQWLLSGDPVYGVSSASRSGQAIALSGKGTLLAVADPDASIVRLFDKDGAEWKQRGRNIQDLSDSFGLAISLSDESFNITRNPVSYPTVSLAIGAPKLGTVRVFKCSTAGCIQRGEDILGGFRFGSSLSIAKDGDTVAIGGAARELITPTGTTTNGDVKVFTWSTDINNWQLKGNGTIARRRSRILSALYQFSLQGYYVSLSGDYLATGTLEGEVTPEPRYESVNLITQVYKWDNSRWNQLGDEISKEFHENTSFGTPWPRKSVVIKGSVLAVGSYSSVDVYSWNETSQEWNPRMVELARSSGFVGWSVDLSDDANILTIGTSTDNAKTTDESFVRLYQWDGSTYKALFNGVLGGPDSSVSLSSDGKAVAVGLPFDAKGGTTRVYSLQSSPCTNTSEMPLRTSFTTDANPEETSWELRVDSEVKRSSGSLAGYMYTTFVEEICVPIISCVKFVAKDTRGDGLNPPGVFALMLNGTEVARGGDFEFYSVTSFGNCECSEDEANFTLATWSNFKPADWSLLKKNTLTPYTGLKLVASEDSFFTVVDECIPKDCYYLSSLQNDSSVSDDNC</sequence>
<evidence type="ECO:0000313" key="1">
    <source>
        <dbReference type="EMBL" id="KAK1744444.1"/>
    </source>
</evidence>
<feature type="non-terminal residue" evidence="1">
    <location>
        <position position="850"/>
    </location>
</feature>
<gene>
    <name evidence="1" type="ORF">QTG54_004977</name>
</gene>
<reference evidence="1" key="1">
    <citation type="submission" date="2023-06" db="EMBL/GenBank/DDBJ databases">
        <title>Survivors Of The Sea: Transcriptome response of Skeletonema marinoi to long-term dormancy.</title>
        <authorList>
            <person name="Pinder M.I.M."/>
            <person name="Kourtchenko O."/>
            <person name="Robertson E.K."/>
            <person name="Larsson T."/>
            <person name="Maumus F."/>
            <person name="Osuna-Cruz C.M."/>
            <person name="Vancaester E."/>
            <person name="Stenow R."/>
            <person name="Vandepoele K."/>
            <person name="Ploug H."/>
            <person name="Bruchert V."/>
            <person name="Godhe A."/>
            <person name="Topel M."/>
        </authorList>
    </citation>
    <scope>NUCLEOTIDE SEQUENCE</scope>
    <source>
        <strain evidence="1">R05AC</strain>
    </source>
</reference>
<comment type="caution">
    <text evidence="1">The sequence shown here is derived from an EMBL/GenBank/DDBJ whole genome shotgun (WGS) entry which is preliminary data.</text>
</comment>
<dbReference type="InterPro" id="IPR009030">
    <property type="entry name" value="Growth_fac_rcpt_cys_sf"/>
</dbReference>
<name>A0AAD8YDF0_9STRA</name>
<keyword evidence="2" id="KW-1185">Reference proteome</keyword>
<dbReference type="EMBL" id="JATAAI010000007">
    <property type="protein sequence ID" value="KAK1744444.1"/>
    <property type="molecule type" value="Genomic_DNA"/>
</dbReference>
<accession>A0AAD8YDF0</accession>
<organism evidence="1 2">
    <name type="scientific">Skeletonema marinoi</name>
    <dbReference type="NCBI Taxonomy" id="267567"/>
    <lineage>
        <taxon>Eukaryota</taxon>
        <taxon>Sar</taxon>
        <taxon>Stramenopiles</taxon>
        <taxon>Ochrophyta</taxon>
        <taxon>Bacillariophyta</taxon>
        <taxon>Coscinodiscophyceae</taxon>
        <taxon>Thalassiosirophycidae</taxon>
        <taxon>Thalassiosirales</taxon>
        <taxon>Skeletonemataceae</taxon>
        <taxon>Skeletonema</taxon>
        <taxon>Skeletonema marinoi-dohrnii complex</taxon>
    </lineage>
</organism>
<dbReference type="AlphaFoldDB" id="A0AAD8YDF0"/>
<proteinExistence type="predicted"/>